<evidence type="ECO:0000259" key="1">
    <source>
        <dbReference type="Pfam" id="PF19904"/>
    </source>
</evidence>
<dbReference type="InterPro" id="IPR045957">
    <property type="entry name" value="DUF6377"/>
</dbReference>
<dbReference type="Proteomes" id="UP000682005">
    <property type="component" value="Chromosome 1"/>
</dbReference>
<feature type="domain" description="DUF6377" evidence="1">
    <location>
        <begin position="3"/>
        <end position="54"/>
    </location>
</feature>
<gene>
    <name evidence="2" type="ORF">J5A51_05705</name>
</gene>
<evidence type="ECO:0000313" key="2">
    <source>
        <dbReference type="EMBL" id="QUB86977.1"/>
    </source>
</evidence>
<proteinExistence type="predicted"/>
<sequence length="57" mass="6511">MRHFLDFSPSFVDDFNAQLKPKEKIVPNRPGCFSTDLRIVALIRLGGVKENELICSF</sequence>
<name>A0ABX7Y038_9BACT</name>
<dbReference type="EMBL" id="CP072370">
    <property type="protein sequence ID" value="QUB86977.1"/>
    <property type="molecule type" value="Genomic_DNA"/>
</dbReference>
<accession>A0ABX7Y038</accession>
<reference evidence="2 3" key="1">
    <citation type="submission" date="2021-03" db="EMBL/GenBank/DDBJ databases">
        <title>Human Oral Microbial Genomes.</title>
        <authorList>
            <person name="Johnston C.D."/>
            <person name="Chen T."/>
            <person name="Dewhirst F.E."/>
        </authorList>
    </citation>
    <scope>NUCLEOTIDE SEQUENCE [LARGE SCALE GENOMIC DNA]</scope>
    <source>
        <strain evidence="2 3">W1435</strain>
    </source>
</reference>
<evidence type="ECO:0000313" key="3">
    <source>
        <dbReference type="Proteomes" id="UP000682005"/>
    </source>
</evidence>
<keyword evidence="3" id="KW-1185">Reference proteome</keyword>
<dbReference type="Pfam" id="PF19904">
    <property type="entry name" value="DUF6377"/>
    <property type="match status" value="1"/>
</dbReference>
<organism evidence="2 3">
    <name type="scientific">Prevotella fusca JCM 17724</name>
    <dbReference type="NCBI Taxonomy" id="1236517"/>
    <lineage>
        <taxon>Bacteria</taxon>
        <taxon>Pseudomonadati</taxon>
        <taxon>Bacteroidota</taxon>
        <taxon>Bacteroidia</taxon>
        <taxon>Bacteroidales</taxon>
        <taxon>Prevotellaceae</taxon>
        <taxon>Prevotella</taxon>
    </lineage>
</organism>
<protein>
    <recommendedName>
        <fullName evidence="1">DUF6377 domain-containing protein</fullName>
    </recommendedName>
</protein>
<dbReference type="RefSeq" id="WP_199897358.1">
    <property type="nucleotide sequence ID" value="NZ_BAKO01000003.1"/>
</dbReference>